<feature type="chain" id="PRO_5020407185" evidence="1">
    <location>
        <begin position="20"/>
        <end position="115"/>
    </location>
</feature>
<organism evidence="2 3">
    <name type="scientific">Paludibacterium purpuratum</name>
    <dbReference type="NCBI Taxonomy" id="1144873"/>
    <lineage>
        <taxon>Bacteria</taxon>
        <taxon>Pseudomonadati</taxon>
        <taxon>Pseudomonadota</taxon>
        <taxon>Betaproteobacteria</taxon>
        <taxon>Neisseriales</taxon>
        <taxon>Chromobacteriaceae</taxon>
        <taxon>Paludibacterium</taxon>
    </lineage>
</organism>
<sequence>MKWSSLVLLTCLASTQGIAIGNPVSDMGAGCLGEVLRYQEATDHPVNCQENKKKLRDLFAPPRIGQLISLNTQGSLLHSLSVVQALRRATRQDLDPLARAVASAQDTERRDNPQD</sequence>
<dbReference type="RefSeq" id="WP_133678837.1">
    <property type="nucleotide sequence ID" value="NZ_SNZP01000003.1"/>
</dbReference>
<evidence type="ECO:0000313" key="2">
    <source>
        <dbReference type="EMBL" id="TDR81464.1"/>
    </source>
</evidence>
<reference evidence="2 3" key="1">
    <citation type="submission" date="2019-03" db="EMBL/GenBank/DDBJ databases">
        <title>Genomic Encyclopedia of Type Strains, Phase III (KMG-III): the genomes of soil and plant-associated and newly described type strains.</title>
        <authorList>
            <person name="Whitman W."/>
        </authorList>
    </citation>
    <scope>NUCLEOTIDE SEQUENCE [LARGE SCALE GENOMIC DNA]</scope>
    <source>
        <strain evidence="2 3">CECT 8976</strain>
    </source>
</reference>
<keyword evidence="3" id="KW-1185">Reference proteome</keyword>
<accession>A0A4R7B9B6</accession>
<dbReference type="AlphaFoldDB" id="A0A4R7B9B6"/>
<gene>
    <name evidence="2" type="ORF">DFP86_103117</name>
</gene>
<keyword evidence="1" id="KW-0732">Signal</keyword>
<proteinExistence type="predicted"/>
<evidence type="ECO:0000313" key="3">
    <source>
        <dbReference type="Proteomes" id="UP000295611"/>
    </source>
</evidence>
<feature type="signal peptide" evidence="1">
    <location>
        <begin position="1"/>
        <end position="19"/>
    </location>
</feature>
<evidence type="ECO:0000256" key="1">
    <source>
        <dbReference type="SAM" id="SignalP"/>
    </source>
</evidence>
<name>A0A4R7B9B6_9NEIS</name>
<comment type="caution">
    <text evidence="2">The sequence shown here is derived from an EMBL/GenBank/DDBJ whole genome shotgun (WGS) entry which is preliminary data.</text>
</comment>
<protein>
    <submittedName>
        <fullName evidence="2">Uncharacterized protein</fullName>
    </submittedName>
</protein>
<dbReference type="EMBL" id="SNZP01000003">
    <property type="protein sequence ID" value="TDR81464.1"/>
    <property type="molecule type" value="Genomic_DNA"/>
</dbReference>
<dbReference type="Proteomes" id="UP000295611">
    <property type="component" value="Unassembled WGS sequence"/>
</dbReference>